<proteinExistence type="inferred from homology"/>
<dbReference type="Proteomes" id="UP000070457">
    <property type="component" value="Unassembled WGS sequence"/>
</dbReference>
<sequence>MTLWNVYILLCADGTLYTGCTNDLQKRIEVHSDGRGAKYLRSRLPVKLVYSEECADRSSALVREAAIKKLSRQQKLELVRQQLVQQ</sequence>
<dbReference type="PROSITE" id="PS50164">
    <property type="entry name" value="GIY_YIG"/>
    <property type="match status" value="1"/>
</dbReference>
<accession>A0A136LZ15</accession>
<dbReference type="InterPro" id="IPR035901">
    <property type="entry name" value="GIY-YIG_endonuc_sf"/>
</dbReference>
<comment type="caution">
    <text evidence="3">The sequence shown here is derived from an EMBL/GenBank/DDBJ whole genome shotgun (WGS) entry which is preliminary data.</text>
</comment>
<dbReference type="PANTHER" id="PTHR34477">
    <property type="entry name" value="UPF0213 PROTEIN YHBQ"/>
    <property type="match status" value="1"/>
</dbReference>
<organism evidence="3 4">
    <name type="scientific">candidate division WS6 bacterium OLB20</name>
    <dbReference type="NCBI Taxonomy" id="1617426"/>
    <lineage>
        <taxon>Bacteria</taxon>
        <taxon>Candidatus Dojkabacteria</taxon>
    </lineage>
</organism>
<dbReference type="SUPFAM" id="SSF82771">
    <property type="entry name" value="GIY-YIG endonuclease"/>
    <property type="match status" value="1"/>
</dbReference>
<evidence type="ECO:0000256" key="1">
    <source>
        <dbReference type="ARBA" id="ARBA00007435"/>
    </source>
</evidence>
<evidence type="ECO:0000313" key="4">
    <source>
        <dbReference type="Proteomes" id="UP000070457"/>
    </source>
</evidence>
<evidence type="ECO:0000259" key="2">
    <source>
        <dbReference type="PROSITE" id="PS50164"/>
    </source>
</evidence>
<dbReference type="STRING" id="1617426.TR69_WS6001000867"/>
<gene>
    <name evidence="3" type="ORF">TR69_WS6001000867</name>
</gene>
<dbReference type="Pfam" id="PF01541">
    <property type="entry name" value="GIY-YIG"/>
    <property type="match status" value="1"/>
</dbReference>
<evidence type="ECO:0000313" key="3">
    <source>
        <dbReference type="EMBL" id="KXK26846.1"/>
    </source>
</evidence>
<dbReference type="AlphaFoldDB" id="A0A136LZ15"/>
<dbReference type="InterPro" id="IPR000305">
    <property type="entry name" value="GIY-YIG_endonuc"/>
</dbReference>
<feature type="domain" description="GIY-YIG" evidence="2">
    <location>
        <begin position="2"/>
        <end position="78"/>
    </location>
</feature>
<comment type="similarity">
    <text evidence="1">Belongs to the UPF0213 family.</text>
</comment>
<dbReference type="PANTHER" id="PTHR34477:SF1">
    <property type="entry name" value="UPF0213 PROTEIN YHBQ"/>
    <property type="match status" value="1"/>
</dbReference>
<dbReference type="PATRIC" id="fig|1617426.3.peg.853"/>
<dbReference type="EMBL" id="JYNZ01000003">
    <property type="protein sequence ID" value="KXK26846.1"/>
    <property type="molecule type" value="Genomic_DNA"/>
</dbReference>
<name>A0A136LZ15_9BACT</name>
<protein>
    <submittedName>
        <fullName evidence="3">GIY-YIG nuclease superfamily protein</fullName>
    </submittedName>
</protein>
<reference evidence="3 4" key="1">
    <citation type="submission" date="2015-02" db="EMBL/GenBank/DDBJ databases">
        <title>Improved understanding of the partial-nitritation anammox process through 23 genomes representing the majority of the microbial community.</title>
        <authorList>
            <person name="Speth D.R."/>
            <person name="In T Zandt M."/>
            <person name="Guerrero Cruz S."/>
            <person name="Jetten M.S."/>
            <person name="Dutilh B.E."/>
        </authorList>
    </citation>
    <scope>NUCLEOTIDE SEQUENCE [LARGE SCALE GENOMIC DNA]</scope>
    <source>
        <strain evidence="3">OLB20</strain>
    </source>
</reference>
<dbReference type="CDD" id="cd10456">
    <property type="entry name" value="GIY-YIG_UPF0213"/>
    <property type="match status" value="1"/>
</dbReference>
<dbReference type="InterPro" id="IPR050190">
    <property type="entry name" value="UPF0213_domain"/>
</dbReference>
<dbReference type="Gene3D" id="3.40.1440.10">
    <property type="entry name" value="GIY-YIG endonuclease"/>
    <property type="match status" value="1"/>
</dbReference>